<feature type="domain" description="Glutamine amidotransferase type-2" evidence="8">
    <location>
        <begin position="111"/>
        <end position="172"/>
    </location>
</feature>
<sequence>MPEPGRVVSLSHRPPWRVHCHGRVRMNGIAGVWTPYMRALSPKRRAMGMLATLPDAAGEASCWQDPLSTIALARGRKGLSPGKPVQVSACGRYVVAIDGLLMTPCGQELAALITGQGIAAVLPQLRGAYALAVLDLQSLELWLVRDVAGQHPLYYGWLQGDFVFASALRMLRADPRCEPTINRDVLALYLQRGYVPAPHCMFNGLFKLRAGAVLKMDARMLVNGPRMHHPGIDQRILSLAEATAGGAPLDTAADDRIAVQRLDALLHRAVGDAHAAGARACFLSGGVDSSLVATALQAHSATPVDTLCVGFRHEDHDERPWAAAVGKALGVHHHEVLLCGNSARELLPEVAEAWCEPFADASQLPTLLASQWMGHRQGLALAGDGGDELWLGHAAHAKALRNARLARLLPSPLRRLARSCATRFGERPRLGGWPALMANVASADIRHHFHLRTVRWRQPCQLVKGARTLRTLYDDPHGVPLHADDALQLQQLEVSMELAEGILTKTHRAALHAGVQVQSPLLDPEIMALSWQLPAHMKYRDGQHKWLPRQVLRRYLPEALVNRPKRGFGPPLATWLRGPLRPWADSLLSSAALQVHGLFDEAVIQRMWRQFLAGERRWHPLLWTVLMFQAWYQRHVLSPVRAL</sequence>
<dbReference type="Gene3D" id="3.40.50.620">
    <property type="entry name" value="HUPs"/>
    <property type="match status" value="1"/>
</dbReference>
<dbReference type="CDD" id="cd01991">
    <property type="entry name" value="Asn_synthase_B_C"/>
    <property type="match status" value="1"/>
</dbReference>
<evidence type="ECO:0000256" key="4">
    <source>
        <dbReference type="ARBA" id="ARBA00022741"/>
    </source>
</evidence>
<reference evidence="9 10" key="1">
    <citation type="journal article" date="2020" name="Antonie Van Leeuwenhoek">
        <title>Stenotrophomonas cyclobalanopsidis sp. nov., isolated from the leaf spot disease of Cyclobalanopsis patelliformis.</title>
        <authorList>
            <person name="Bian D.R."/>
            <person name="Xue H."/>
            <person name="Piao C.G."/>
            <person name="Li Y."/>
        </authorList>
    </citation>
    <scope>NUCLEOTIDE SEQUENCE [LARGE SCALE GENOMIC DNA]</scope>
    <source>
        <strain evidence="9 10">TPQG1-4</strain>
    </source>
</reference>
<dbReference type="PANTHER" id="PTHR43284:SF1">
    <property type="entry name" value="ASPARAGINE SYNTHETASE"/>
    <property type="match status" value="1"/>
</dbReference>
<dbReference type="PIRSF" id="PIRSF001589">
    <property type="entry name" value="Asn_synthetase_glu-h"/>
    <property type="match status" value="1"/>
</dbReference>
<dbReference type="InterPro" id="IPR001962">
    <property type="entry name" value="Asn_synthase"/>
</dbReference>
<dbReference type="SUPFAM" id="SSF52402">
    <property type="entry name" value="Adenine nucleotide alpha hydrolases-like"/>
    <property type="match status" value="1"/>
</dbReference>
<accession>A0ABQ6T1H2</accession>
<dbReference type="InterPro" id="IPR029055">
    <property type="entry name" value="Ntn_hydrolases_N"/>
</dbReference>
<gene>
    <name evidence="9" type="ORF">FJU31_09390</name>
</gene>
<protein>
    <recommendedName>
        <fullName evidence="3">asparagine synthase (glutamine-hydrolyzing)</fullName>
        <ecNumber evidence="3">6.3.5.4</ecNumber>
    </recommendedName>
</protein>
<dbReference type="InterPro" id="IPR051786">
    <property type="entry name" value="ASN_synthetase/amidase"/>
</dbReference>
<dbReference type="Pfam" id="PF00733">
    <property type="entry name" value="Asn_synthase"/>
    <property type="match status" value="1"/>
</dbReference>
<evidence type="ECO:0000256" key="6">
    <source>
        <dbReference type="ARBA" id="ARBA00048741"/>
    </source>
</evidence>
<dbReference type="InterPro" id="IPR006426">
    <property type="entry name" value="Asn_synth_AEB"/>
</dbReference>
<feature type="domain" description="Asparagine synthetase" evidence="7">
    <location>
        <begin position="262"/>
        <end position="633"/>
    </location>
</feature>
<evidence type="ECO:0000313" key="9">
    <source>
        <dbReference type="EMBL" id="KAA8999182.1"/>
    </source>
</evidence>
<dbReference type="Proteomes" id="UP000326367">
    <property type="component" value="Unassembled WGS sequence"/>
</dbReference>
<comment type="similarity">
    <text evidence="2">Belongs to the asparagine synthetase family.</text>
</comment>
<comment type="catalytic activity">
    <reaction evidence="6">
        <text>L-aspartate + L-glutamine + ATP + H2O = L-asparagine + L-glutamate + AMP + diphosphate + H(+)</text>
        <dbReference type="Rhea" id="RHEA:12228"/>
        <dbReference type="ChEBI" id="CHEBI:15377"/>
        <dbReference type="ChEBI" id="CHEBI:15378"/>
        <dbReference type="ChEBI" id="CHEBI:29985"/>
        <dbReference type="ChEBI" id="CHEBI:29991"/>
        <dbReference type="ChEBI" id="CHEBI:30616"/>
        <dbReference type="ChEBI" id="CHEBI:33019"/>
        <dbReference type="ChEBI" id="CHEBI:58048"/>
        <dbReference type="ChEBI" id="CHEBI:58359"/>
        <dbReference type="ChEBI" id="CHEBI:456215"/>
        <dbReference type="EC" id="6.3.5.4"/>
    </reaction>
</comment>
<keyword evidence="4" id="KW-0547">Nucleotide-binding</keyword>
<evidence type="ECO:0000313" key="10">
    <source>
        <dbReference type="Proteomes" id="UP000326367"/>
    </source>
</evidence>
<evidence type="ECO:0000256" key="3">
    <source>
        <dbReference type="ARBA" id="ARBA00012737"/>
    </source>
</evidence>
<comment type="caution">
    <text evidence="9">The sequence shown here is derived from an EMBL/GenBank/DDBJ whole genome shotgun (WGS) entry which is preliminary data.</text>
</comment>
<dbReference type="Pfam" id="PF13537">
    <property type="entry name" value="GATase_7"/>
    <property type="match status" value="1"/>
</dbReference>
<dbReference type="SUPFAM" id="SSF56235">
    <property type="entry name" value="N-terminal nucleophile aminohydrolases (Ntn hydrolases)"/>
    <property type="match status" value="1"/>
</dbReference>
<dbReference type="PANTHER" id="PTHR43284">
    <property type="entry name" value="ASPARAGINE SYNTHETASE (GLUTAMINE-HYDROLYZING)"/>
    <property type="match status" value="1"/>
</dbReference>
<keyword evidence="5" id="KW-0067">ATP-binding</keyword>
<evidence type="ECO:0000259" key="8">
    <source>
        <dbReference type="Pfam" id="PF13537"/>
    </source>
</evidence>
<evidence type="ECO:0000259" key="7">
    <source>
        <dbReference type="Pfam" id="PF00733"/>
    </source>
</evidence>
<dbReference type="EMBL" id="VYKI01000009">
    <property type="protein sequence ID" value="KAA8999182.1"/>
    <property type="molecule type" value="Genomic_DNA"/>
</dbReference>
<evidence type="ECO:0000256" key="2">
    <source>
        <dbReference type="ARBA" id="ARBA00005752"/>
    </source>
</evidence>
<keyword evidence="10" id="KW-1185">Reference proteome</keyword>
<dbReference type="InterPro" id="IPR017932">
    <property type="entry name" value="GATase_2_dom"/>
</dbReference>
<name>A0ABQ6T1H2_9GAMM</name>
<comment type="pathway">
    <text evidence="1">Amino-acid biosynthesis; L-asparagine biosynthesis; L-asparagine from L-aspartate (L-Gln route): step 1/1.</text>
</comment>
<dbReference type="EC" id="6.3.5.4" evidence="3"/>
<organism evidence="9 10">
    <name type="scientific">Stenotrophomonas cyclobalanopsidis</name>
    <dbReference type="NCBI Taxonomy" id="2771362"/>
    <lineage>
        <taxon>Bacteria</taxon>
        <taxon>Pseudomonadati</taxon>
        <taxon>Pseudomonadota</taxon>
        <taxon>Gammaproteobacteria</taxon>
        <taxon>Lysobacterales</taxon>
        <taxon>Lysobacteraceae</taxon>
        <taxon>Stenotrophomonas</taxon>
    </lineage>
</organism>
<proteinExistence type="inferred from homology"/>
<evidence type="ECO:0000256" key="1">
    <source>
        <dbReference type="ARBA" id="ARBA00005187"/>
    </source>
</evidence>
<dbReference type="InterPro" id="IPR014729">
    <property type="entry name" value="Rossmann-like_a/b/a_fold"/>
</dbReference>
<dbReference type="Gene3D" id="3.60.20.10">
    <property type="entry name" value="Glutamine Phosphoribosylpyrophosphate, subunit 1, domain 1"/>
    <property type="match status" value="1"/>
</dbReference>
<evidence type="ECO:0000256" key="5">
    <source>
        <dbReference type="ARBA" id="ARBA00022840"/>
    </source>
</evidence>